<dbReference type="Proteomes" id="UP000829196">
    <property type="component" value="Unassembled WGS sequence"/>
</dbReference>
<evidence type="ECO:0000313" key="2">
    <source>
        <dbReference type="EMBL" id="KAI0498219.1"/>
    </source>
</evidence>
<dbReference type="AlphaFoldDB" id="A0A8T3APC5"/>
<protein>
    <submittedName>
        <fullName evidence="2">Uncharacterized protein</fullName>
    </submittedName>
</protein>
<accession>A0A8T3APC5</accession>
<keyword evidence="3" id="KW-1185">Reference proteome</keyword>
<reference evidence="2" key="1">
    <citation type="journal article" date="2022" name="Front. Genet.">
        <title>Chromosome-Scale Assembly of the Dendrobium nobile Genome Provides Insights Into the Molecular Mechanism of the Biosynthesis of the Medicinal Active Ingredient of Dendrobium.</title>
        <authorList>
            <person name="Xu Q."/>
            <person name="Niu S.-C."/>
            <person name="Li K.-L."/>
            <person name="Zheng P.-J."/>
            <person name="Zhang X.-J."/>
            <person name="Jia Y."/>
            <person name="Liu Y."/>
            <person name="Niu Y.-X."/>
            <person name="Yu L.-H."/>
            <person name="Chen D.-F."/>
            <person name="Zhang G.-Q."/>
        </authorList>
    </citation>
    <scope>NUCLEOTIDE SEQUENCE</scope>
    <source>
        <tissue evidence="2">Leaf</tissue>
    </source>
</reference>
<evidence type="ECO:0000313" key="3">
    <source>
        <dbReference type="Proteomes" id="UP000829196"/>
    </source>
</evidence>
<organism evidence="2 3">
    <name type="scientific">Dendrobium nobile</name>
    <name type="common">Orchid</name>
    <dbReference type="NCBI Taxonomy" id="94219"/>
    <lineage>
        <taxon>Eukaryota</taxon>
        <taxon>Viridiplantae</taxon>
        <taxon>Streptophyta</taxon>
        <taxon>Embryophyta</taxon>
        <taxon>Tracheophyta</taxon>
        <taxon>Spermatophyta</taxon>
        <taxon>Magnoliopsida</taxon>
        <taxon>Liliopsida</taxon>
        <taxon>Asparagales</taxon>
        <taxon>Orchidaceae</taxon>
        <taxon>Epidendroideae</taxon>
        <taxon>Malaxideae</taxon>
        <taxon>Dendrobiinae</taxon>
        <taxon>Dendrobium</taxon>
    </lineage>
</organism>
<name>A0A8T3APC5_DENNO</name>
<sequence length="77" mass="8398">MTSKVRAASARHSDSVDDLDTTLPINVFVSLPKFSIPASDEVSGGHSRLKVTPASVRQQEKPYESPGAEQQEKPYDL</sequence>
<evidence type="ECO:0000256" key="1">
    <source>
        <dbReference type="SAM" id="MobiDB-lite"/>
    </source>
</evidence>
<feature type="region of interest" description="Disordered" evidence="1">
    <location>
        <begin position="38"/>
        <end position="77"/>
    </location>
</feature>
<proteinExistence type="predicted"/>
<gene>
    <name evidence="2" type="ORF">KFK09_021460</name>
</gene>
<comment type="caution">
    <text evidence="2">The sequence shown here is derived from an EMBL/GenBank/DDBJ whole genome shotgun (WGS) entry which is preliminary data.</text>
</comment>
<dbReference type="EMBL" id="JAGYWB010000015">
    <property type="protein sequence ID" value="KAI0498219.1"/>
    <property type="molecule type" value="Genomic_DNA"/>
</dbReference>